<protein>
    <submittedName>
        <fullName evidence="5">Sugar kinase</fullName>
    </submittedName>
</protein>
<dbReference type="InterPro" id="IPR011611">
    <property type="entry name" value="PfkB_dom"/>
</dbReference>
<keyword evidence="6" id="KW-1185">Reference proteome</keyword>
<evidence type="ECO:0000313" key="5">
    <source>
        <dbReference type="EMBL" id="KJF44928.1"/>
    </source>
</evidence>
<sequence>MTKQNIPAVLGMGNALVDVISVLESDALLEQFGLPRGSMTLVDAAQSKTIYDATFSEKSEVATGGSVANSIRALANLGGKAGYMGKIGRDDLGDLFRNDFEKRGVKTHLFHSENATGRVMGLVSPDSERTMATYLGAAAEMLPEEVTEELFAGYEYVYIEGYLVFNHDLIKACAVAAKKAGVKIAVDLSSFNVVEANLEFLKELIRDYVDIVFANEEEAKSYTGLDPEAALHEIAKGDKIAVVKVGKEGSMIKQGDAVARVGVIPAKALDTTGAGDAYAAGFFYGLTNGYDLEKCGKIAALVSGKVVEVMGPNLADEQWPEVKAEIAKIVG</sequence>
<dbReference type="Proteomes" id="UP000032544">
    <property type="component" value="Unassembled WGS sequence"/>
</dbReference>
<keyword evidence="3 5" id="KW-0418">Kinase</keyword>
<evidence type="ECO:0000259" key="4">
    <source>
        <dbReference type="Pfam" id="PF00294"/>
    </source>
</evidence>
<dbReference type="AlphaFoldDB" id="A0A0D8JGC9"/>
<comment type="similarity">
    <text evidence="1">Belongs to the carbohydrate kinase PfkB family.</text>
</comment>
<reference evidence="5 6" key="1">
    <citation type="submission" date="2014-09" db="EMBL/GenBank/DDBJ databases">
        <title>Draft Genome Sequence of Draconibacterium sp. JN14CK-3.</title>
        <authorList>
            <person name="Dong C."/>
            <person name="Lai Q."/>
            <person name="Shao Z."/>
        </authorList>
    </citation>
    <scope>NUCLEOTIDE SEQUENCE [LARGE SCALE GENOMIC DNA]</scope>
    <source>
        <strain evidence="5 6">JN14CK-3</strain>
    </source>
</reference>
<dbReference type="EMBL" id="JRHC01000001">
    <property type="protein sequence ID" value="KJF44928.1"/>
    <property type="molecule type" value="Genomic_DNA"/>
</dbReference>
<dbReference type="Pfam" id="PF00294">
    <property type="entry name" value="PfkB"/>
    <property type="match status" value="1"/>
</dbReference>
<evidence type="ECO:0000256" key="1">
    <source>
        <dbReference type="ARBA" id="ARBA00010688"/>
    </source>
</evidence>
<evidence type="ECO:0000256" key="3">
    <source>
        <dbReference type="ARBA" id="ARBA00022777"/>
    </source>
</evidence>
<dbReference type="Gene3D" id="3.30.1110.10">
    <property type="match status" value="1"/>
</dbReference>
<accession>A0A0D8JGC9</accession>
<gene>
    <name evidence="5" type="ORF">LH29_05755</name>
</gene>
<proteinExistence type="inferred from homology"/>
<dbReference type="SUPFAM" id="SSF53613">
    <property type="entry name" value="Ribokinase-like"/>
    <property type="match status" value="1"/>
</dbReference>
<dbReference type="RefSeq" id="WP_045028772.1">
    <property type="nucleotide sequence ID" value="NZ_JRHC01000001.1"/>
</dbReference>
<comment type="caution">
    <text evidence="5">The sequence shown here is derived from an EMBL/GenBank/DDBJ whole genome shotgun (WGS) entry which is preliminary data.</text>
</comment>
<dbReference type="Gene3D" id="3.40.1190.20">
    <property type="match status" value="1"/>
</dbReference>
<keyword evidence="2" id="KW-0808">Transferase</keyword>
<evidence type="ECO:0000256" key="2">
    <source>
        <dbReference type="ARBA" id="ARBA00022679"/>
    </source>
</evidence>
<feature type="domain" description="Carbohydrate kinase PfkB" evidence="4">
    <location>
        <begin position="60"/>
        <end position="314"/>
    </location>
</feature>
<dbReference type="PATRIC" id="fig|1544798.3.peg.1159"/>
<dbReference type="InterPro" id="IPR052700">
    <property type="entry name" value="Carb_kinase_PfkB-like"/>
</dbReference>
<dbReference type="InterPro" id="IPR029056">
    <property type="entry name" value="Ribokinase-like"/>
</dbReference>
<dbReference type="PANTHER" id="PTHR43320">
    <property type="entry name" value="SUGAR KINASE"/>
    <property type="match status" value="1"/>
</dbReference>
<dbReference type="PANTHER" id="PTHR43320:SF3">
    <property type="entry name" value="CARBOHYDRATE KINASE PFKB DOMAIN-CONTAINING PROTEIN"/>
    <property type="match status" value="1"/>
</dbReference>
<name>A0A0D8JGC9_9BACT</name>
<dbReference type="CDD" id="cd01168">
    <property type="entry name" value="adenosine_kinase"/>
    <property type="match status" value="1"/>
</dbReference>
<dbReference type="STRING" id="1544798.LH29_05755"/>
<evidence type="ECO:0000313" key="6">
    <source>
        <dbReference type="Proteomes" id="UP000032544"/>
    </source>
</evidence>
<organism evidence="5 6">
    <name type="scientific">Draconibacterium sediminis</name>
    <dbReference type="NCBI Taxonomy" id="1544798"/>
    <lineage>
        <taxon>Bacteria</taxon>
        <taxon>Pseudomonadati</taxon>
        <taxon>Bacteroidota</taxon>
        <taxon>Bacteroidia</taxon>
        <taxon>Marinilabiliales</taxon>
        <taxon>Prolixibacteraceae</taxon>
        <taxon>Draconibacterium</taxon>
    </lineage>
</organism>
<dbReference type="GO" id="GO:0016301">
    <property type="term" value="F:kinase activity"/>
    <property type="evidence" value="ECO:0007669"/>
    <property type="project" value="UniProtKB-KW"/>
</dbReference>